<dbReference type="Gene3D" id="3.40.50.850">
    <property type="entry name" value="Isochorismatase-like"/>
    <property type="match status" value="1"/>
</dbReference>
<dbReference type="EMBL" id="BAAAHK010000006">
    <property type="protein sequence ID" value="GAA0938553.1"/>
    <property type="molecule type" value="Genomic_DNA"/>
</dbReference>
<protein>
    <submittedName>
        <fullName evidence="3">Cysteine hydrolase family protein</fullName>
    </submittedName>
</protein>
<dbReference type="PANTHER" id="PTHR43540:SF1">
    <property type="entry name" value="ISOCHORISMATASE HYDROLASE"/>
    <property type="match status" value="1"/>
</dbReference>
<dbReference type="InterPro" id="IPR050272">
    <property type="entry name" value="Isochorismatase-like_hydrls"/>
</dbReference>
<sequence>MRHRGARVVTLAPMQSVQALLIIDLQLGSLAAVPESERLLERVGELLAKARAAGVLIVHVQNDGAPGTADAPGGPGWELHFGVEPGESIIRKLRDDSFAGTPLAELLAAHDVQAVAICGLMSEMCVSATARTALARGLRVVLPHDAHSTTGIPATAVTPAISAETVSRVAEWALGDELELVEHAGELSFSN</sequence>
<organism evidence="3 4">
    <name type="scientific">Kribbella koreensis</name>
    <dbReference type="NCBI Taxonomy" id="57909"/>
    <lineage>
        <taxon>Bacteria</taxon>
        <taxon>Bacillati</taxon>
        <taxon>Actinomycetota</taxon>
        <taxon>Actinomycetes</taxon>
        <taxon>Propionibacteriales</taxon>
        <taxon>Kribbellaceae</taxon>
        <taxon>Kribbella</taxon>
    </lineage>
</organism>
<dbReference type="PANTHER" id="PTHR43540">
    <property type="entry name" value="PEROXYUREIDOACRYLATE/UREIDOACRYLATE AMIDOHYDROLASE-RELATED"/>
    <property type="match status" value="1"/>
</dbReference>
<evidence type="ECO:0000313" key="4">
    <source>
        <dbReference type="Proteomes" id="UP001500542"/>
    </source>
</evidence>
<comment type="caution">
    <text evidence="3">The sequence shown here is derived from an EMBL/GenBank/DDBJ whole genome shotgun (WGS) entry which is preliminary data.</text>
</comment>
<dbReference type="InterPro" id="IPR036380">
    <property type="entry name" value="Isochorismatase-like_sf"/>
</dbReference>
<dbReference type="SUPFAM" id="SSF52499">
    <property type="entry name" value="Isochorismatase-like hydrolases"/>
    <property type="match status" value="1"/>
</dbReference>
<dbReference type="GO" id="GO:0016787">
    <property type="term" value="F:hydrolase activity"/>
    <property type="evidence" value="ECO:0007669"/>
    <property type="project" value="UniProtKB-KW"/>
</dbReference>
<proteinExistence type="predicted"/>
<evidence type="ECO:0000313" key="3">
    <source>
        <dbReference type="EMBL" id="GAA0938553.1"/>
    </source>
</evidence>
<accession>A0ABN1Q773</accession>
<feature type="domain" description="Isochorismatase-like" evidence="2">
    <location>
        <begin position="19"/>
        <end position="150"/>
    </location>
</feature>
<dbReference type="InterPro" id="IPR000868">
    <property type="entry name" value="Isochorismatase-like_dom"/>
</dbReference>
<name>A0ABN1Q773_9ACTN</name>
<evidence type="ECO:0000259" key="2">
    <source>
        <dbReference type="Pfam" id="PF00857"/>
    </source>
</evidence>
<evidence type="ECO:0000256" key="1">
    <source>
        <dbReference type="ARBA" id="ARBA00022801"/>
    </source>
</evidence>
<keyword evidence="1 3" id="KW-0378">Hydrolase</keyword>
<gene>
    <name evidence="3" type="ORF">GCM10009554_27650</name>
</gene>
<reference evidence="3 4" key="1">
    <citation type="journal article" date="2019" name="Int. J. Syst. Evol. Microbiol.">
        <title>The Global Catalogue of Microorganisms (GCM) 10K type strain sequencing project: providing services to taxonomists for standard genome sequencing and annotation.</title>
        <authorList>
            <consortium name="The Broad Institute Genomics Platform"/>
            <consortium name="The Broad Institute Genome Sequencing Center for Infectious Disease"/>
            <person name="Wu L."/>
            <person name="Ma J."/>
        </authorList>
    </citation>
    <scope>NUCLEOTIDE SEQUENCE [LARGE SCALE GENOMIC DNA]</scope>
    <source>
        <strain evidence="3 4">JCM 10977</strain>
    </source>
</reference>
<dbReference type="Pfam" id="PF00857">
    <property type="entry name" value="Isochorismatase"/>
    <property type="match status" value="1"/>
</dbReference>
<dbReference type="Proteomes" id="UP001500542">
    <property type="component" value="Unassembled WGS sequence"/>
</dbReference>
<keyword evidence="4" id="KW-1185">Reference proteome</keyword>